<organism evidence="4 5">
    <name type="scientific">Thermosynechococcus sichuanensis E542</name>
    <dbReference type="NCBI Taxonomy" id="2016101"/>
    <lineage>
        <taxon>Bacteria</taxon>
        <taxon>Bacillati</taxon>
        <taxon>Cyanobacteriota</taxon>
        <taxon>Cyanophyceae</taxon>
        <taxon>Acaryochloridales</taxon>
        <taxon>Thermosynechococcaceae</taxon>
        <taxon>Thermosynechococcus</taxon>
        <taxon>Thermosynechococcus sichuanensis</taxon>
    </lineage>
</organism>
<dbReference type="PANTHER" id="PTHR11748">
    <property type="entry name" value="D-LACTATE DEHYDROGENASE"/>
    <property type="match status" value="1"/>
</dbReference>
<keyword evidence="1" id="KW-0285">Flavoprotein</keyword>
<dbReference type="InterPro" id="IPR016164">
    <property type="entry name" value="FAD-linked_Oxase-like_C"/>
</dbReference>
<dbReference type="EMBL" id="CP032152">
    <property type="protein sequence ID" value="QLL29807.1"/>
    <property type="molecule type" value="Genomic_DNA"/>
</dbReference>
<protein>
    <submittedName>
        <fullName evidence="4">FAD-binding oxidoreductase</fullName>
    </submittedName>
</protein>
<dbReference type="PANTHER" id="PTHR11748:SF103">
    <property type="entry name" value="GLYCOLATE OXIDASE SUBUNIT GLCE"/>
    <property type="match status" value="1"/>
</dbReference>
<keyword evidence="2" id="KW-0274">FAD</keyword>
<dbReference type="GO" id="GO:0071949">
    <property type="term" value="F:FAD binding"/>
    <property type="evidence" value="ECO:0007669"/>
    <property type="project" value="InterPro"/>
</dbReference>
<gene>
    <name evidence="4" type="ORF">D3A95_03080</name>
</gene>
<reference evidence="5" key="1">
    <citation type="submission" date="2018-09" db="EMBL/GenBank/DDBJ databases">
        <title>Complete genome sequence of thermophilic cyanobacteria strain Thermosynechococcus elongatus PKUAC-SCTE542.</title>
        <authorList>
            <person name="Liang Y."/>
            <person name="Tang J."/>
            <person name="Daroch M."/>
        </authorList>
    </citation>
    <scope>NUCLEOTIDE SEQUENCE [LARGE SCALE GENOMIC DNA]</scope>
    <source>
        <strain evidence="5">E542</strain>
    </source>
</reference>
<dbReference type="GO" id="GO:0003824">
    <property type="term" value="F:catalytic activity"/>
    <property type="evidence" value="ECO:0007669"/>
    <property type="project" value="InterPro"/>
</dbReference>
<dbReference type="Proteomes" id="UP000261812">
    <property type="component" value="Chromosome"/>
</dbReference>
<evidence type="ECO:0000313" key="4">
    <source>
        <dbReference type="EMBL" id="QLL29807.1"/>
    </source>
</evidence>
<dbReference type="InterPro" id="IPR016169">
    <property type="entry name" value="FAD-bd_PCMH_sub2"/>
</dbReference>
<evidence type="ECO:0000256" key="2">
    <source>
        <dbReference type="ARBA" id="ARBA00022827"/>
    </source>
</evidence>
<evidence type="ECO:0000259" key="3">
    <source>
        <dbReference type="PROSITE" id="PS51387"/>
    </source>
</evidence>
<proteinExistence type="predicted"/>
<dbReference type="Pfam" id="PF01565">
    <property type="entry name" value="FAD_binding_4"/>
    <property type="match status" value="1"/>
</dbReference>
<dbReference type="PROSITE" id="PS51387">
    <property type="entry name" value="FAD_PCMH"/>
    <property type="match status" value="1"/>
</dbReference>
<dbReference type="InterPro" id="IPR006094">
    <property type="entry name" value="Oxid_FAD_bind_N"/>
</dbReference>
<name>A0A7D6ES61_9CYAN</name>
<dbReference type="InterPro" id="IPR036318">
    <property type="entry name" value="FAD-bd_PCMH-like_sf"/>
</dbReference>
<dbReference type="RefSeq" id="WP_181496193.1">
    <property type="nucleotide sequence ID" value="NZ_CP032152.1"/>
</dbReference>
<keyword evidence="5" id="KW-1185">Reference proteome</keyword>
<evidence type="ECO:0000313" key="5">
    <source>
        <dbReference type="Proteomes" id="UP000261812"/>
    </source>
</evidence>
<dbReference type="InterPro" id="IPR016166">
    <property type="entry name" value="FAD-bd_PCMH"/>
</dbReference>
<accession>A0A7D6ES61</accession>
<sequence length="415" mass="45055">MKRTLSALLGDAAVHSLAELGDRSPHLRPYLPEHALLVTPPTPEAGAAVITCAQREGWRVLPIGAGTKLNWLGNTPKADIFLRTTAWHQLIDHAAADMTVTTQVGIPFQQLQHHLAPAGQWIAADPLFRETATLGGCLATQSNGTLRQRYGSWRDQLLGVKFIRSDGQIVKAGGRVVKNVAGYDLMKLLIGSYGTLGILTEVTLRVYPLPDAVQIWQLRGAVAALAKGLGAIFSSSLAPARCVLRLEGTGALLLELEFHTLREVLASGTLGDRLSQIARTHDLQLEPQAPLGITLNPTPDQVILKMGVPLSEMLLALTQLQQLARELACECRGEMSAGVGYAYLHGQEEHLRQLILRLRQGLPRGYVTVLAAPLSLKQQLDPWDYRGNALELMRNLKQQLDAMGVFGTGVFVGNL</sequence>
<evidence type="ECO:0000256" key="1">
    <source>
        <dbReference type="ARBA" id="ARBA00022630"/>
    </source>
</evidence>
<dbReference type="SUPFAM" id="SSF55103">
    <property type="entry name" value="FAD-linked oxidases, C-terminal domain"/>
    <property type="match status" value="1"/>
</dbReference>
<dbReference type="SUPFAM" id="SSF56176">
    <property type="entry name" value="FAD-binding/transporter-associated domain-like"/>
    <property type="match status" value="1"/>
</dbReference>
<dbReference type="KEGG" id="tsq:D3A95_03080"/>
<dbReference type="Gene3D" id="3.30.465.10">
    <property type="match status" value="1"/>
</dbReference>
<feature type="domain" description="FAD-binding PCMH-type" evidence="3">
    <location>
        <begin position="30"/>
        <end position="209"/>
    </location>
</feature>
<dbReference type="AlphaFoldDB" id="A0A7D6ES61"/>